<evidence type="ECO:0000256" key="7">
    <source>
        <dbReference type="ARBA" id="ARBA00023065"/>
    </source>
</evidence>
<evidence type="ECO:0000256" key="9">
    <source>
        <dbReference type="ARBA" id="ARBA00023136"/>
    </source>
</evidence>
<proteinExistence type="predicted"/>
<keyword evidence="3" id="KW-0813">Transport</keyword>
<keyword evidence="4" id="KW-1134">Transmembrane beta strand</keyword>
<dbReference type="Proteomes" id="UP001041814">
    <property type="component" value="Unassembled WGS sequence"/>
</dbReference>
<reference evidence="13" key="1">
    <citation type="submission" date="2017-08" db="EMBL/GenBank/DDBJ databases">
        <authorList>
            <person name="Imhoff J.F."/>
            <person name="Rahn T."/>
            <person name="Kuenzel S."/>
            <person name="Neulinger S.C."/>
        </authorList>
    </citation>
    <scope>NUCLEOTIDE SEQUENCE</scope>
    <source>
        <strain evidence="13">IM 151</strain>
    </source>
</reference>
<evidence type="ECO:0000256" key="6">
    <source>
        <dbReference type="ARBA" id="ARBA00022729"/>
    </source>
</evidence>
<evidence type="ECO:0000256" key="8">
    <source>
        <dbReference type="ARBA" id="ARBA00023114"/>
    </source>
</evidence>
<name>A0ABS1E1C3_RUBGE</name>
<dbReference type="EMBL" id="NRRU01000077">
    <property type="protein sequence ID" value="MBK1714677.1"/>
    <property type="molecule type" value="Genomic_DNA"/>
</dbReference>
<dbReference type="PANTHER" id="PTHR34501">
    <property type="entry name" value="PROTEIN YDDL-RELATED"/>
    <property type="match status" value="1"/>
</dbReference>
<dbReference type="PANTHER" id="PTHR34501:SF9">
    <property type="entry name" value="MAJOR OUTER MEMBRANE PROTEIN P.IA"/>
    <property type="match status" value="1"/>
</dbReference>
<keyword evidence="6 11" id="KW-0732">Signal</keyword>
<evidence type="ECO:0000313" key="14">
    <source>
        <dbReference type="Proteomes" id="UP001041814"/>
    </source>
</evidence>
<evidence type="ECO:0000256" key="11">
    <source>
        <dbReference type="SAM" id="SignalP"/>
    </source>
</evidence>
<comment type="subunit">
    <text evidence="2">Homotrimer.</text>
</comment>
<dbReference type="InterPro" id="IPR033900">
    <property type="entry name" value="Gram_neg_porin_domain"/>
</dbReference>
<comment type="subcellular location">
    <subcellularLocation>
        <location evidence="1">Cell outer membrane</location>
        <topology evidence="1">Multi-pass membrane protein</topology>
    </subcellularLocation>
</comment>
<evidence type="ECO:0000259" key="12">
    <source>
        <dbReference type="Pfam" id="PF13609"/>
    </source>
</evidence>
<feature type="signal peptide" evidence="11">
    <location>
        <begin position="1"/>
        <end position="34"/>
    </location>
</feature>
<dbReference type="RefSeq" id="WP_200379487.1">
    <property type="nucleotide sequence ID" value="NZ_NRRU01000077.1"/>
</dbReference>
<feature type="chain" id="PRO_5045204670" evidence="11">
    <location>
        <begin position="35"/>
        <end position="377"/>
    </location>
</feature>
<evidence type="ECO:0000313" key="13">
    <source>
        <dbReference type="EMBL" id="MBK1714677.1"/>
    </source>
</evidence>
<comment type="caution">
    <text evidence="13">The sequence shown here is derived from an EMBL/GenBank/DDBJ whole genome shotgun (WGS) entry which is preliminary data.</text>
</comment>
<keyword evidence="7" id="KW-0406">Ion transport</keyword>
<sequence length="377" mass="38822">MNSTRPCAWRSPPGTACAVSPLLALLLAAGGAQAQVTLGGTLDVATRHVDNGSLGSMNSVVSGANTTSKLVIRGQENLGAGLSAGFYLDGTILADSGTSNTPFWDRRATVSLAHQRFGELRMGRDWVPSQLTWNALDPFATLGIAGANTFRTPFGSRAMGQAFGATATAAAQNPTLRVANAVEFILPAGLAGFNGALIATAGEGGSAGAGQTKGDGFRVGWAQGAWQLGASQFTVRNAAGDDDFSDRVWGLAYDAGFAKLSFGQRRWNYRSDTTTNSLVGLTVPLGAGQFKFSYLRADQTGATAALSANDATLLGVGYVHSLSKRTALYAHAARLSNQGGASFAIAGGPATSGLSTAANYFGGQRSTGFELGMRQDF</sequence>
<keyword evidence="9" id="KW-0472">Membrane</keyword>
<dbReference type="InterPro" id="IPR023614">
    <property type="entry name" value="Porin_dom_sf"/>
</dbReference>
<dbReference type="Gene3D" id="2.40.160.10">
    <property type="entry name" value="Porin"/>
    <property type="match status" value="1"/>
</dbReference>
<evidence type="ECO:0000256" key="4">
    <source>
        <dbReference type="ARBA" id="ARBA00022452"/>
    </source>
</evidence>
<evidence type="ECO:0000256" key="3">
    <source>
        <dbReference type="ARBA" id="ARBA00022448"/>
    </source>
</evidence>
<keyword evidence="14" id="KW-1185">Reference proteome</keyword>
<reference evidence="13" key="2">
    <citation type="journal article" date="2020" name="Microorganisms">
        <title>Osmotic Adaptation and Compatible Solute Biosynthesis of Phototrophic Bacteria as Revealed from Genome Analyses.</title>
        <authorList>
            <person name="Imhoff J.F."/>
            <person name="Rahn T."/>
            <person name="Kunzel S."/>
            <person name="Keller A."/>
            <person name="Neulinger S.C."/>
        </authorList>
    </citation>
    <scope>NUCLEOTIDE SEQUENCE</scope>
    <source>
        <strain evidence="13">IM 151</strain>
    </source>
</reference>
<organism evidence="13 14">
    <name type="scientific">Rubrivivax gelatinosus</name>
    <name type="common">Rhodocyclus gelatinosus</name>
    <name type="synonym">Rhodopseudomonas gelatinosa</name>
    <dbReference type="NCBI Taxonomy" id="28068"/>
    <lineage>
        <taxon>Bacteria</taxon>
        <taxon>Pseudomonadati</taxon>
        <taxon>Pseudomonadota</taxon>
        <taxon>Betaproteobacteria</taxon>
        <taxon>Burkholderiales</taxon>
        <taxon>Sphaerotilaceae</taxon>
        <taxon>Rubrivivax</taxon>
    </lineage>
</organism>
<gene>
    <name evidence="13" type="ORF">CKO43_18090</name>
</gene>
<dbReference type="Pfam" id="PF13609">
    <property type="entry name" value="Porin_4"/>
    <property type="match status" value="1"/>
</dbReference>
<dbReference type="InterPro" id="IPR050298">
    <property type="entry name" value="Gram-neg_bact_OMP"/>
</dbReference>
<protein>
    <submittedName>
        <fullName evidence="13">Porin</fullName>
    </submittedName>
</protein>
<keyword evidence="10" id="KW-0998">Cell outer membrane</keyword>
<evidence type="ECO:0000256" key="2">
    <source>
        <dbReference type="ARBA" id="ARBA00011233"/>
    </source>
</evidence>
<keyword evidence="8" id="KW-0626">Porin</keyword>
<dbReference type="CDD" id="cd00342">
    <property type="entry name" value="gram_neg_porins"/>
    <property type="match status" value="1"/>
</dbReference>
<accession>A0ABS1E1C3</accession>
<evidence type="ECO:0000256" key="5">
    <source>
        <dbReference type="ARBA" id="ARBA00022692"/>
    </source>
</evidence>
<keyword evidence="5" id="KW-0812">Transmembrane</keyword>
<evidence type="ECO:0000256" key="10">
    <source>
        <dbReference type="ARBA" id="ARBA00023237"/>
    </source>
</evidence>
<evidence type="ECO:0000256" key="1">
    <source>
        <dbReference type="ARBA" id="ARBA00004571"/>
    </source>
</evidence>
<feature type="domain" description="Porin" evidence="12">
    <location>
        <begin position="23"/>
        <end position="339"/>
    </location>
</feature>
<dbReference type="SUPFAM" id="SSF56935">
    <property type="entry name" value="Porins"/>
    <property type="match status" value="1"/>
</dbReference>